<comment type="caution">
    <text evidence="1">The sequence shown here is derived from an EMBL/GenBank/DDBJ whole genome shotgun (WGS) entry which is preliminary data.</text>
</comment>
<evidence type="ECO:0000313" key="1">
    <source>
        <dbReference type="EMBL" id="KAJ3616497.1"/>
    </source>
</evidence>
<dbReference type="GO" id="GO:0003951">
    <property type="term" value="F:NAD+ kinase activity"/>
    <property type="evidence" value="ECO:0007669"/>
    <property type="project" value="InterPro"/>
</dbReference>
<keyword evidence="2" id="KW-1185">Reference proteome</keyword>
<dbReference type="InterPro" id="IPR016064">
    <property type="entry name" value="NAD/diacylglycerol_kinase_sf"/>
</dbReference>
<evidence type="ECO:0008006" key="3">
    <source>
        <dbReference type="Google" id="ProtNLM"/>
    </source>
</evidence>
<accession>A0AA38HJI7</accession>
<dbReference type="AlphaFoldDB" id="A0AA38HJI7"/>
<gene>
    <name evidence="1" type="ORF">Zmor_011875</name>
</gene>
<dbReference type="PANTHER" id="PTHR13158">
    <property type="match status" value="1"/>
</dbReference>
<dbReference type="SUPFAM" id="SSF111331">
    <property type="entry name" value="NAD kinase/diacylglycerol kinase-like"/>
    <property type="match status" value="1"/>
</dbReference>
<sequence length="263" mass="29414">MPTGGDGTFLEVSSKVKGGSRIPIIGINTDPERSAGHLCLRFASCDGKPRGLEEVVQRLLIGQFKWLKRNRIQITVVYSDIDKRILPDLALNDVLFVENNPSKTCYYEIEVCGLRDRSGRQIINIKEKQKSSGFLVSTGTGSSAWLFNTKKLWKDDVSELIKIVERRANVDLSHLSVGDITDEYNESIVYPPDDPRMKFGVRELINSGIFRGHVHKGYAHKIIIKSRSEARLVIDGARSHQLHPGTSAIFEIVPSQAVHTVSF</sequence>
<evidence type="ECO:0000313" key="2">
    <source>
        <dbReference type="Proteomes" id="UP001168821"/>
    </source>
</evidence>
<reference evidence="1" key="1">
    <citation type="journal article" date="2023" name="G3 (Bethesda)">
        <title>Whole genome assemblies of Zophobas morio and Tenebrio molitor.</title>
        <authorList>
            <person name="Kaur S."/>
            <person name="Stinson S.A."/>
            <person name="diCenzo G.C."/>
        </authorList>
    </citation>
    <scope>NUCLEOTIDE SEQUENCE</scope>
    <source>
        <strain evidence="1">QUZm001</strain>
    </source>
</reference>
<dbReference type="Proteomes" id="UP001168821">
    <property type="component" value="Unassembled WGS sequence"/>
</dbReference>
<dbReference type="PANTHER" id="PTHR13158:SF5">
    <property type="entry name" value="NAD KINASE 2, MITOCHONDRIAL"/>
    <property type="match status" value="1"/>
</dbReference>
<name>A0AA38HJI7_9CUCU</name>
<dbReference type="GO" id="GO:0005739">
    <property type="term" value="C:mitochondrion"/>
    <property type="evidence" value="ECO:0007669"/>
    <property type="project" value="TreeGrafter"/>
</dbReference>
<dbReference type="Gene3D" id="2.60.200.30">
    <property type="entry name" value="Probable inorganic polyphosphate/atp-NAD kinase, domain 2"/>
    <property type="match status" value="1"/>
</dbReference>
<protein>
    <recommendedName>
        <fullName evidence="3">NAD(+) kinase</fullName>
    </recommendedName>
</protein>
<dbReference type="InterPro" id="IPR017438">
    <property type="entry name" value="ATP-NAD_kinase_N"/>
</dbReference>
<dbReference type="Gene3D" id="3.40.50.10330">
    <property type="entry name" value="Probable inorganic polyphosphate/atp-NAD kinase, domain 1"/>
    <property type="match status" value="1"/>
</dbReference>
<organism evidence="1 2">
    <name type="scientific">Zophobas morio</name>
    <dbReference type="NCBI Taxonomy" id="2755281"/>
    <lineage>
        <taxon>Eukaryota</taxon>
        <taxon>Metazoa</taxon>
        <taxon>Ecdysozoa</taxon>
        <taxon>Arthropoda</taxon>
        <taxon>Hexapoda</taxon>
        <taxon>Insecta</taxon>
        <taxon>Pterygota</taxon>
        <taxon>Neoptera</taxon>
        <taxon>Endopterygota</taxon>
        <taxon>Coleoptera</taxon>
        <taxon>Polyphaga</taxon>
        <taxon>Cucujiformia</taxon>
        <taxon>Tenebrionidae</taxon>
        <taxon>Zophobas</taxon>
    </lineage>
</organism>
<proteinExistence type="predicted"/>
<dbReference type="EMBL" id="JALNTZ010003396">
    <property type="protein sequence ID" value="KAJ3616497.1"/>
    <property type="molecule type" value="Genomic_DNA"/>
</dbReference>
<dbReference type="InterPro" id="IPR017437">
    <property type="entry name" value="ATP-NAD_kinase_PpnK-typ_C"/>
</dbReference>
<dbReference type="GO" id="GO:0019674">
    <property type="term" value="P:NAD+ metabolic process"/>
    <property type="evidence" value="ECO:0007669"/>
    <property type="project" value="InterPro"/>
</dbReference>